<evidence type="ECO:0000256" key="2">
    <source>
        <dbReference type="ARBA" id="ARBA00019014"/>
    </source>
</evidence>
<dbReference type="OrthoDB" id="7392499at2759"/>
<sequence>MPAVFEIPVFSAAAAKVAVDHGATRLEVNRTGSYAAGGLTPTRAEVEVVSSALGPTSTVPLRIMIRPRGPPSSDLGEPDFLYTDDEFREMRSDLEAFIASGLLRATRGDGFVFGILARDEGNESHVRIDADRNRQLVQAAEPYACVFHRAFDLVLGSDATNHTAEEGLAALRDCGFAGVLTAGGPGRGGAVDHADTLQALVAAERDVAGAAQARPHASIEIVVGGGVRSQNVSTLEKAILGTKKEEGRHTSVVSFHSSCLEDAAAATAKGAEAETVSGEEVHRIHTALVSVEGL</sequence>
<evidence type="ECO:0000313" key="4">
    <source>
        <dbReference type="Proteomes" id="UP000033710"/>
    </source>
</evidence>
<dbReference type="Pfam" id="PF03932">
    <property type="entry name" value="CutC"/>
    <property type="match status" value="1"/>
</dbReference>
<dbReference type="RefSeq" id="XP_016583218.1">
    <property type="nucleotide sequence ID" value="XM_016732235.1"/>
</dbReference>
<organism evidence="3 4">
    <name type="scientific">Sporothrix schenckii 1099-18</name>
    <dbReference type="NCBI Taxonomy" id="1397361"/>
    <lineage>
        <taxon>Eukaryota</taxon>
        <taxon>Fungi</taxon>
        <taxon>Dikarya</taxon>
        <taxon>Ascomycota</taxon>
        <taxon>Pezizomycotina</taxon>
        <taxon>Sordariomycetes</taxon>
        <taxon>Sordariomycetidae</taxon>
        <taxon>Ophiostomatales</taxon>
        <taxon>Ophiostomataceae</taxon>
        <taxon>Sporothrix</taxon>
    </lineage>
</organism>
<dbReference type="EMBL" id="AXCR01000012">
    <property type="protein sequence ID" value="KJR80542.1"/>
    <property type="molecule type" value="Genomic_DNA"/>
</dbReference>
<reference evidence="3 4" key="1">
    <citation type="journal article" date="2014" name="BMC Genomics">
        <title>Comparative genomics of the major fungal agents of human and animal Sporotrichosis: Sporothrix schenckii and Sporothrix brasiliensis.</title>
        <authorList>
            <person name="Teixeira M.M."/>
            <person name="de Almeida L.G."/>
            <person name="Kubitschek-Barreira P."/>
            <person name="Alves F.L."/>
            <person name="Kioshima E.S."/>
            <person name="Abadio A.K."/>
            <person name="Fernandes L."/>
            <person name="Derengowski L.S."/>
            <person name="Ferreira K.S."/>
            <person name="Souza R.C."/>
            <person name="Ruiz J.C."/>
            <person name="de Andrade N.C."/>
            <person name="Paes H.C."/>
            <person name="Nicola A.M."/>
            <person name="Albuquerque P."/>
            <person name="Gerber A.L."/>
            <person name="Martins V.P."/>
            <person name="Peconick L.D."/>
            <person name="Neto A.V."/>
            <person name="Chaucanez C.B."/>
            <person name="Silva P.A."/>
            <person name="Cunha O.L."/>
            <person name="de Oliveira F.F."/>
            <person name="dos Santos T.C."/>
            <person name="Barros A.L."/>
            <person name="Soares M.A."/>
            <person name="de Oliveira L.M."/>
            <person name="Marini M.M."/>
            <person name="Villalobos-Duno H."/>
            <person name="Cunha M.M."/>
            <person name="de Hoog S."/>
            <person name="da Silveira J.F."/>
            <person name="Henrissat B."/>
            <person name="Nino-Vega G.A."/>
            <person name="Cisalpino P.S."/>
            <person name="Mora-Montes H.M."/>
            <person name="Almeida S.R."/>
            <person name="Stajich J.E."/>
            <person name="Lopes-Bezerra L.M."/>
            <person name="Vasconcelos A.T."/>
            <person name="Felipe M.S."/>
        </authorList>
    </citation>
    <scope>NUCLEOTIDE SEQUENCE [LARGE SCALE GENOMIC DNA]</scope>
    <source>
        <strain evidence="3 4">1099-18</strain>
    </source>
</reference>
<comment type="similarity">
    <text evidence="1">Belongs to the CutC family.</text>
</comment>
<reference evidence="3 4" key="2">
    <citation type="journal article" date="2015" name="Eukaryot. Cell">
        <title>Asexual propagation of a virulent clone complex in a human and feline outbreak of sporotrichosis.</title>
        <authorList>
            <person name="Teixeira Mde M."/>
            <person name="Rodrigues A.M."/>
            <person name="Tsui C.K."/>
            <person name="de Almeida L.G."/>
            <person name="Van Diepeningen A.D."/>
            <person name="van den Ende B.G."/>
            <person name="Fernandes G.F."/>
            <person name="Kano R."/>
            <person name="Hamelin R.C."/>
            <person name="Lopes-Bezerra L.M."/>
            <person name="Vasconcelos A.T."/>
            <person name="de Hoog S."/>
            <person name="de Camargo Z.P."/>
            <person name="Felipe M.S."/>
        </authorList>
    </citation>
    <scope>NUCLEOTIDE SEQUENCE [LARGE SCALE GENOMIC DNA]</scope>
    <source>
        <strain evidence="3 4">1099-18</strain>
    </source>
</reference>
<name>A0A0F2LSU3_SPOSC</name>
<dbReference type="GeneID" id="27667512"/>
<proteinExistence type="inferred from homology"/>
<dbReference type="AlphaFoldDB" id="A0A0F2LSU3"/>
<evidence type="ECO:0000313" key="3">
    <source>
        <dbReference type="EMBL" id="KJR80542.1"/>
    </source>
</evidence>
<dbReference type="SUPFAM" id="SSF110395">
    <property type="entry name" value="CutC-like"/>
    <property type="match status" value="1"/>
</dbReference>
<evidence type="ECO:0000256" key="1">
    <source>
        <dbReference type="ARBA" id="ARBA00007768"/>
    </source>
</evidence>
<protein>
    <recommendedName>
        <fullName evidence="2">Copper homeostasis protein cutC homolog</fullName>
    </recommendedName>
</protein>
<dbReference type="VEuPathDB" id="FungiDB:SPSK_05490"/>
<dbReference type="Proteomes" id="UP000033710">
    <property type="component" value="Unassembled WGS sequence"/>
</dbReference>
<dbReference type="InterPro" id="IPR005627">
    <property type="entry name" value="CutC-like"/>
</dbReference>
<dbReference type="InterPro" id="IPR036822">
    <property type="entry name" value="CutC-like_dom_sf"/>
</dbReference>
<accession>A0A0F2LSU3</accession>
<comment type="caution">
    <text evidence="3">The sequence shown here is derived from an EMBL/GenBank/DDBJ whole genome shotgun (WGS) entry which is preliminary data.</text>
</comment>
<gene>
    <name evidence="3" type="ORF">SPSK_05490</name>
</gene>
<dbReference type="GO" id="GO:0005507">
    <property type="term" value="F:copper ion binding"/>
    <property type="evidence" value="ECO:0007669"/>
    <property type="project" value="TreeGrafter"/>
</dbReference>
<dbReference type="PANTHER" id="PTHR12598:SF0">
    <property type="entry name" value="COPPER HOMEOSTASIS PROTEIN CUTC HOMOLOG"/>
    <property type="match status" value="1"/>
</dbReference>
<dbReference type="KEGG" id="ssck:SPSK_05490"/>
<dbReference type="Gene3D" id="3.20.20.380">
    <property type="entry name" value="Copper homeostasis (CutC) domain"/>
    <property type="match status" value="1"/>
</dbReference>
<dbReference type="PANTHER" id="PTHR12598">
    <property type="entry name" value="COPPER HOMEOSTASIS PROTEIN CUTC"/>
    <property type="match status" value="1"/>
</dbReference>